<evidence type="ECO:0008006" key="4">
    <source>
        <dbReference type="Google" id="ProtNLM"/>
    </source>
</evidence>
<organism evidence="2 3">
    <name type="scientific">Stylophora pistillata</name>
    <name type="common">Smooth cauliflower coral</name>
    <dbReference type="NCBI Taxonomy" id="50429"/>
    <lineage>
        <taxon>Eukaryota</taxon>
        <taxon>Metazoa</taxon>
        <taxon>Cnidaria</taxon>
        <taxon>Anthozoa</taxon>
        <taxon>Hexacorallia</taxon>
        <taxon>Scleractinia</taxon>
        <taxon>Astrocoeniina</taxon>
        <taxon>Pocilloporidae</taxon>
        <taxon>Stylophora</taxon>
    </lineage>
</organism>
<dbReference type="EMBL" id="LSMT01000217">
    <property type="protein sequence ID" value="PFX23140.1"/>
    <property type="molecule type" value="Genomic_DNA"/>
</dbReference>
<proteinExistence type="inferred from homology"/>
<evidence type="ECO:0000256" key="1">
    <source>
        <dbReference type="ARBA" id="ARBA00007711"/>
    </source>
</evidence>
<evidence type="ECO:0000313" key="3">
    <source>
        <dbReference type="Proteomes" id="UP000225706"/>
    </source>
</evidence>
<accession>A0A2B4S2Y1</accession>
<keyword evidence="3" id="KW-1185">Reference proteome</keyword>
<reference evidence="3" key="1">
    <citation type="journal article" date="2017" name="bioRxiv">
        <title>Comparative analysis of the genomes of Stylophora pistillata and Acropora digitifera provides evidence for extensive differences between species of corals.</title>
        <authorList>
            <person name="Voolstra C.R."/>
            <person name="Li Y."/>
            <person name="Liew Y.J."/>
            <person name="Baumgarten S."/>
            <person name="Zoccola D."/>
            <person name="Flot J.-F."/>
            <person name="Tambutte S."/>
            <person name="Allemand D."/>
            <person name="Aranda M."/>
        </authorList>
    </citation>
    <scope>NUCLEOTIDE SEQUENCE [LARGE SCALE GENOMIC DNA]</scope>
</reference>
<dbReference type="InterPro" id="IPR032776">
    <property type="entry name" value="CECR6/TMEM121"/>
</dbReference>
<gene>
    <name evidence="2" type="ORF">AWC38_SpisGene12337</name>
</gene>
<protein>
    <recommendedName>
        <fullName evidence="4">Transmembrane protein</fullName>
    </recommendedName>
</protein>
<evidence type="ECO:0000313" key="2">
    <source>
        <dbReference type="EMBL" id="PFX23140.1"/>
    </source>
</evidence>
<name>A0A2B4S2Y1_STYPI</name>
<dbReference type="OrthoDB" id="5964337at2759"/>
<dbReference type="Pfam" id="PF14997">
    <property type="entry name" value="CECR6_TMEM121"/>
    <property type="match status" value="1"/>
</dbReference>
<comment type="caution">
    <text evidence="2">The sequence shown here is derived from an EMBL/GenBank/DDBJ whole genome shotgun (WGS) entry which is preliminary data.</text>
</comment>
<dbReference type="Proteomes" id="UP000225706">
    <property type="component" value="Unassembled WGS sequence"/>
</dbReference>
<comment type="similarity">
    <text evidence="1">Belongs to the TMEM121 family.</text>
</comment>
<dbReference type="AlphaFoldDB" id="A0A2B4S2Y1"/>
<sequence length="76" mass="8545">MLSKERFLGPKILETVLCITPFLLLLLLNSADDDDIKHHGDFKWLCGTMTVQLFDAIDMIDIVLSEKGKGSEIPKI</sequence>